<protein>
    <submittedName>
        <fullName evidence="6">FAD-binding oxidoreductase</fullName>
    </submittedName>
</protein>
<dbReference type="GO" id="GO:0071949">
    <property type="term" value="F:FAD binding"/>
    <property type="evidence" value="ECO:0007669"/>
    <property type="project" value="InterPro"/>
</dbReference>
<keyword evidence="2" id="KW-0285">Flavoprotein</keyword>
<dbReference type="PROSITE" id="PS51387">
    <property type="entry name" value="FAD_PCMH"/>
    <property type="match status" value="1"/>
</dbReference>
<dbReference type="Gene3D" id="3.30.465.10">
    <property type="match status" value="1"/>
</dbReference>
<dbReference type="PANTHER" id="PTHR42934">
    <property type="entry name" value="GLYCOLATE OXIDASE SUBUNIT GLCD"/>
    <property type="match status" value="1"/>
</dbReference>
<accession>A0A2V5LDP5</accession>
<proteinExistence type="predicted"/>
<dbReference type="InterPro" id="IPR036318">
    <property type="entry name" value="FAD-bd_PCMH-like_sf"/>
</dbReference>
<dbReference type="Pfam" id="PF01565">
    <property type="entry name" value="FAD_binding_4"/>
    <property type="match status" value="1"/>
</dbReference>
<evidence type="ECO:0000256" key="3">
    <source>
        <dbReference type="ARBA" id="ARBA00022827"/>
    </source>
</evidence>
<name>A0A2V5LDP5_9MICC</name>
<sequence length="456" mass="47279">MTELPTDSGVNALLTACRNVSTDPDERARASIDRSGYVPGGIPDGIVYAESVDDVVETLRLASLYRVPIVPRGAGTGLAGGSAATAGNVVLDVSRLNRIISIDPVEQQAVVQPGVLNAEVNAATAEYGLFYAPDPASTAICSIGGNVATNAGGMWCAKYGVTRESVLSLQVVLADGQILKTGRNTIKGVSGYDLNALIIGSEGTLGVVVEATLRLRPKPLHTATVAAYFANPAAAAQAASAIIAARIQPAILEFIDGGTLAAVDAMMGTDHSSRGNAFLLAQTDGYGALLEQQVLIEAITPFALSIEQTDDDGRAAELVAARRNAIPALQLLGRVSIGDIGVPRKRLADAVQGLAEITARTGVKIFVIAHAADGNLHPMVVVGHNESITEGPAKVALGEMFHLAQRLGGTLTGEHGIGLLKRDWLEEEVGSLSLELQKKIKAVFDPLGILNPGKGI</sequence>
<feature type="domain" description="FAD-binding PCMH-type" evidence="5">
    <location>
        <begin position="39"/>
        <end position="218"/>
    </location>
</feature>
<comment type="caution">
    <text evidence="6">The sequence shown here is derived from an EMBL/GenBank/DDBJ whole genome shotgun (WGS) entry which is preliminary data.</text>
</comment>
<evidence type="ECO:0000313" key="6">
    <source>
        <dbReference type="EMBL" id="PYI69588.1"/>
    </source>
</evidence>
<dbReference type="InterPro" id="IPR006094">
    <property type="entry name" value="Oxid_FAD_bind_N"/>
</dbReference>
<dbReference type="EMBL" id="QJVD01000001">
    <property type="protein sequence ID" value="PYI69588.1"/>
    <property type="molecule type" value="Genomic_DNA"/>
</dbReference>
<dbReference type="InterPro" id="IPR016169">
    <property type="entry name" value="FAD-bd_PCMH_sub2"/>
</dbReference>
<dbReference type="InterPro" id="IPR051914">
    <property type="entry name" value="FAD-linked_OxidoTrans_Type4"/>
</dbReference>
<dbReference type="Gene3D" id="1.10.45.10">
    <property type="entry name" value="Vanillyl-alcohol Oxidase, Chain A, domain 4"/>
    <property type="match status" value="1"/>
</dbReference>
<evidence type="ECO:0000256" key="4">
    <source>
        <dbReference type="ARBA" id="ARBA00023002"/>
    </source>
</evidence>
<keyword evidence="3" id="KW-0274">FAD</keyword>
<dbReference type="SUPFAM" id="SSF56176">
    <property type="entry name" value="FAD-binding/transporter-associated domain-like"/>
    <property type="match status" value="1"/>
</dbReference>
<dbReference type="InterPro" id="IPR016171">
    <property type="entry name" value="Vanillyl_alc_oxidase_C-sub2"/>
</dbReference>
<keyword evidence="7" id="KW-1185">Reference proteome</keyword>
<keyword evidence="4" id="KW-0560">Oxidoreductase</keyword>
<organism evidence="6 7">
    <name type="scientific">Arthrobacter livingstonensis</name>
    <dbReference type="NCBI Taxonomy" id="670078"/>
    <lineage>
        <taxon>Bacteria</taxon>
        <taxon>Bacillati</taxon>
        <taxon>Actinomycetota</taxon>
        <taxon>Actinomycetes</taxon>
        <taxon>Micrococcales</taxon>
        <taxon>Micrococcaceae</taxon>
        <taxon>Arthrobacter</taxon>
    </lineage>
</organism>
<gene>
    <name evidence="6" type="ORF">CVV68_00275</name>
</gene>
<dbReference type="Pfam" id="PF02913">
    <property type="entry name" value="FAD-oxidase_C"/>
    <property type="match status" value="1"/>
</dbReference>
<dbReference type="Proteomes" id="UP000247832">
    <property type="component" value="Unassembled WGS sequence"/>
</dbReference>
<dbReference type="PANTHER" id="PTHR42934:SF2">
    <property type="entry name" value="GLYCOLATE OXIDASE SUBUNIT GLCD"/>
    <property type="match status" value="1"/>
</dbReference>
<dbReference type="GO" id="GO:0016491">
    <property type="term" value="F:oxidoreductase activity"/>
    <property type="evidence" value="ECO:0007669"/>
    <property type="project" value="UniProtKB-KW"/>
</dbReference>
<dbReference type="OrthoDB" id="9811557at2"/>
<dbReference type="SUPFAM" id="SSF55103">
    <property type="entry name" value="FAD-linked oxidases, C-terminal domain"/>
    <property type="match status" value="1"/>
</dbReference>
<dbReference type="RefSeq" id="WP_110499011.1">
    <property type="nucleotide sequence ID" value="NZ_QJVD01000001.1"/>
</dbReference>
<dbReference type="Gene3D" id="3.30.70.2740">
    <property type="match status" value="1"/>
</dbReference>
<evidence type="ECO:0000259" key="5">
    <source>
        <dbReference type="PROSITE" id="PS51387"/>
    </source>
</evidence>
<dbReference type="InterPro" id="IPR016166">
    <property type="entry name" value="FAD-bd_PCMH"/>
</dbReference>
<comment type="cofactor">
    <cofactor evidence="1">
        <name>FAD</name>
        <dbReference type="ChEBI" id="CHEBI:57692"/>
    </cofactor>
</comment>
<dbReference type="InterPro" id="IPR016164">
    <property type="entry name" value="FAD-linked_Oxase-like_C"/>
</dbReference>
<evidence type="ECO:0000256" key="1">
    <source>
        <dbReference type="ARBA" id="ARBA00001974"/>
    </source>
</evidence>
<reference evidence="6 7" key="1">
    <citation type="submission" date="2018-05" db="EMBL/GenBank/DDBJ databases">
        <title>Genetic diversity of glacier-inhabiting Cryobacterium bacteria in China and description of Cryobacterium mengkeensis sp. nov. and Arthrobacter glacialis sp. nov.</title>
        <authorList>
            <person name="Liu Q."/>
            <person name="Xin Y.-H."/>
        </authorList>
    </citation>
    <scope>NUCLEOTIDE SEQUENCE [LARGE SCALE GENOMIC DNA]</scope>
    <source>
        <strain evidence="6 7">LI2</strain>
    </source>
</reference>
<dbReference type="InterPro" id="IPR004113">
    <property type="entry name" value="FAD-bd_oxidored_4_C"/>
</dbReference>
<dbReference type="FunFam" id="1.10.45.10:FF:000001">
    <property type="entry name" value="D-lactate dehydrogenase mitochondrial"/>
    <property type="match status" value="1"/>
</dbReference>
<evidence type="ECO:0000313" key="7">
    <source>
        <dbReference type="Proteomes" id="UP000247832"/>
    </source>
</evidence>
<dbReference type="AlphaFoldDB" id="A0A2V5LDP5"/>
<evidence type="ECO:0000256" key="2">
    <source>
        <dbReference type="ARBA" id="ARBA00022630"/>
    </source>
</evidence>